<evidence type="ECO:0000256" key="2">
    <source>
        <dbReference type="ARBA" id="ARBA00004651"/>
    </source>
</evidence>
<dbReference type="PANTHER" id="PTHR30529">
    <property type="entry name" value="CYTOCHROME B561"/>
    <property type="match status" value="1"/>
</dbReference>
<feature type="transmembrane region" description="Helical" evidence="13">
    <location>
        <begin position="61"/>
        <end position="78"/>
    </location>
</feature>
<keyword evidence="9 13" id="KW-1133">Transmembrane helix</keyword>
<name>A0A158EE25_9BURK</name>
<dbReference type="GO" id="GO:0046872">
    <property type="term" value="F:metal ion binding"/>
    <property type="evidence" value="ECO:0007669"/>
    <property type="project" value="UniProtKB-KW"/>
</dbReference>
<evidence type="ECO:0000256" key="9">
    <source>
        <dbReference type="ARBA" id="ARBA00022989"/>
    </source>
</evidence>
<keyword evidence="6 13" id="KW-0812">Transmembrane</keyword>
<dbReference type="Pfam" id="PF01292">
    <property type="entry name" value="Ni_hydr_CYTB"/>
    <property type="match status" value="1"/>
</dbReference>
<reference evidence="15" key="1">
    <citation type="submission" date="2016-01" db="EMBL/GenBank/DDBJ databases">
        <authorList>
            <person name="Peeters C."/>
        </authorList>
    </citation>
    <scope>NUCLEOTIDE SEQUENCE</scope>
    <source>
        <strain evidence="15">LMG 29321</strain>
    </source>
</reference>
<dbReference type="SUPFAM" id="SSF81342">
    <property type="entry name" value="Transmembrane di-heme cytochromes"/>
    <property type="match status" value="1"/>
</dbReference>
<comment type="subcellular location">
    <subcellularLocation>
        <location evidence="2">Cell membrane</location>
        <topology evidence="2">Multi-pass membrane protein</topology>
    </subcellularLocation>
</comment>
<keyword evidence="16" id="KW-1185">Reference proteome</keyword>
<dbReference type="RefSeq" id="WP_062611340.1">
    <property type="nucleotide sequence ID" value="NZ_FCOX02000071.1"/>
</dbReference>
<dbReference type="GO" id="GO:0022904">
    <property type="term" value="P:respiratory electron transport chain"/>
    <property type="evidence" value="ECO:0007669"/>
    <property type="project" value="InterPro"/>
</dbReference>
<evidence type="ECO:0000256" key="11">
    <source>
        <dbReference type="ARBA" id="ARBA00023136"/>
    </source>
</evidence>
<evidence type="ECO:0000256" key="12">
    <source>
        <dbReference type="ARBA" id="ARBA00037975"/>
    </source>
</evidence>
<keyword evidence="8" id="KW-0249">Electron transport</keyword>
<dbReference type="Proteomes" id="UP000071859">
    <property type="component" value="Unassembled WGS sequence"/>
</dbReference>
<proteinExistence type="inferred from homology"/>
<evidence type="ECO:0000256" key="1">
    <source>
        <dbReference type="ARBA" id="ARBA00001970"/>
    </source>
</evidence>
<feature type="transmembrane region" description="Helical" evidence="13">
    <location>
        <begin position="28"/>
        <end position="49"/>
    </location>
</feature>
<protein>
    <recommendedName>
        <fullName evidence="14">Cytochrome b561 bacterial/Ni-hydrogenase domain-containing protein</fullName>
    </recommendedName>
</protein>
<feature type="transmembrane region" description="Helical" evidence="13">
    <location>
        <begin position="151"/>
        <end position="171"/>
    </location>
</feature>
<evidence type="ECO:0000256" key="6">
    <source>
        <dbReference type="ARBA" id="ARBA00022692"/>
    </source>
</evidence>
<keyword evidence="4" id="KW-1003">Cell membrane</keyword>
<keyword evidence="10" id="KW-0408">Iron</keyword>
<evidence type="ECO:0000256" key="13">
    <source>
        <dbReference type="SAM" id="Phobius"/>
    </source>
</evidence>
<sequence length="195" mass="20703">MSKVQQGVMPGHPGRFKFKDNGLGFSPITIALHWMIALLVLAIIASKIAALVEPASASQRFVNLCATLLFPLSIYRFYARITSWHPLPVGTPNPVEVIVSRSVAVGLALAMVLLPVAAWLAKSSAGVAVELPGGVVIPALMSPHAGAARVFAVLFDIGAGAFVCGLALHMFGAFKNHFVLKNDSLKRMLGKHVEL</sequence>
<evidence type="ECO:0000313" key="15">
    <source>
        <dbReference type="EMBL" id="SAL04980.1"/>
    </source>
</evidence>
<dbReference type="AlphaFoldDB" id="A0A158EE25"/>
<dbReference type="PANTHER" id="PTHR30529:SF1">
    <property type="entry name" value="CYTOCHROME B561 HOMOLOG 2"/>
    <property type="match status" value="1"/>
</dbReference>
<evidence type="ECO:0000256" key="5">
    <source>
        <dbReference type="ARBA" id="ARBA00022617"/>
    </source>
</evidence>
<dbReference type="GO" id="GO:0005886">
    <property type="term" value="C:plasma membrane"/>
    <property type="evidence" value="ECO:0007669"/>
    <property type="project" value="UniProtKB-SubCell"/>
</dbReference>
<dbReference type="OrthoDB" id="6869760at2"/>
<dbReference type="InterPro" id="IPR011577">
    <property type="entry name" value="Cyt_b561_bac/Ni-Hgenase"/>
</dbReference>
<feature type="domain" description="Cytochrome b561 bacterial/Ni-hydrogenase" evidence="14">
    <location>
        <begin position="25"/>
        <end position="190"/>
    </location>
</feature>
<dbReference type="InterPro" id="IPR052168">
    <property type="entry name" value="Cytochrome_b561_oxidase"/>
</dbReference>
<evidence type="ECO:0000313" key="16">
    <source>
        <dbReference type="Proteomes" id="UP000071859"/>
    </source>
</evidence>
<evidence type="ECO:0000256" key="8">
    <source>
        <dbReference type="ARBA" id="ARBA00022982"/>
    </source>
</evidence>
<comment type="cofactor">
    <cofactor evidence="1">
        <name>heme b</name>
        <dbReference type="ChEBI" id="CHEBI:60344"/>
    </cofactor>
</comment>
<comment type="caution">
    <text evidence="15">The sequence shown here is derived from an EMBL/GenBank/DDBJ whole genome shotgun (WGS) entry which is preliminary data.</text>
</comment>
<evidence type="ECO:0000256" key="7">
    <source>
        <dbReference type="ARBA" id="ARBA00022723"/>
    </source>
</evidence>
<evidence type="ECO:0000256" key="3">
    <source>
        <dbReference type="ARBA" id="ARBA00022448"/>
    </source>
</evidence>
<dbReference type="InterPro" id="IPR016174">
    <property type="entry name" value="Di-haem_cyt_TM"/>
</dbReference>
<keyword evidence="3" id="KW-0813">Transport</keyword>
<dbReference type="GO" id="GO:0009055">
    <property type="term" value="F:electron transfer activity"/>
    <property type="evidence" value="ECO:0007669"/>
    <property type="project" value="InterPro"/>
</dbReference>
<keyword evidence="5" id="KW-0349">Heme</keyword>
<keyword evidence="11 13" id="KW-0472">Membrane</keyword>
<dbReference type="EMBL" id="FCOX02000071">
    <property type="protein sequence ID" value="SAL04980.1"/>
    <property type="molecule type" value="Genomic_DNA"/>
</dbReference>
<evidence type="ECO:0000259" key="14">
    <source>
        <dbReference type="Pfam" id="PF01292"/>
    </source>
</evidence>
<keyword evidence="7" id="KW-0479">Metal-binding</keyword>
<comment type="similarity">
    <text evidence="12">Belongs to the cytochrome b561 family.</text>
</comment>
<accession>A0A158EE25</accession>
<evidence type="ECO:0000256" key="10">
    <source>
        <dbReference type="ARBA" id="ARBA00023004"/>
    </source>
</evidence>
<organism evidence="15 16">
    <name type="scientific">Caballeronia calidae</name>
    <dbReference type="NCBI Taxonomy" id="1777139"/>
    <lineage>
        <taxon>Bacteria</taxon>
        <taxon>Pseudomonadati</taxon>
        <taxon>Pseudomonadota</taxon>
        <taxon>Betaproteobacteria</taxon>
        <taxon>Burkholderiales</taxon>
        <taxon>Burkholderiaceae</taxon>
        <taxon>Caballeronia</taxon>
    </lineage>
</organism>
<feature type="transmembrane region" description="Helical" evidence="13">
    <location>
        <begin position="98"/>
        <end position="120"/>
    </location>
</feature>
<evidence type="ECO:0000256" key="4">
    <source>
        <dbReference type="ARBA" id="ARBA00022475"/>
    </source>
</evidence>
<gene>
    <name evidence="15" type="ORF">AWB78_07228</name>
</gene>
<dbReference type="GO" id="GO:0020037">
    <property type="term" value="F:heme binding"/>
    <property type="evidence" value="ECO:0007669"/>
    <property type="project" value="TreeGrafter"/>
</dbReference>